<dbReference type="Proteomes" id="UP000005959">
    <property type="component" value="Unassembled WGS sequence"/>
</dbReference>
<dbReference type="PATRIC" id="fig|1002364.3.peg.1905"/>
<dbReference type="EMBL" id="AGCI01000047">
    <property type="protein sequence ID" value="EHM42988.1"/>
    <property type="molecule type" value="Genomic_DNA"/>
</dbReference>
<organism evidence="1 2">
    <name type="scientific">Hafnia alvei ATCC 51873</name>
    <dbReference type="NCBI Taxonomy" id="1002364"/>
    <lineage>
        <taxon>Bacteria</taxon>
        <taxon>Pseudomonadati</taxon>
        <taxon>Pseudomonadota</taxon>
        <taxon>Gammaproteobacteria</taxon>
        <taxon>Enterobacterales</taxon>
        <taxon>Hafniaceae</taxon>
        <taxon>Hafnia</taxon>
    </lineage>
</organism>
<proteinExistence type="predicted"/>
<dbReference type="AlphaFoldDB" id="G9Y665"/>
<dbReference type="InterPro" id="IPR011231">
    <property type="entry name" value="Phage_VT1-Sakai_H0018"/>
</dbReference>
<evidence type="ECO:0000313" key="2">
    <source>
        <dbReference type="Proteomes" id="UP000005959"/>
    </source>
</evidence>
<dbReference type="HOGENOM" id="CLU_165535_2_0_6"/>
<reference evidence="1 2" key="1">
    <citation type="submission" date="2011-08" db="EMBL/GenBank/DDBJ databases">
        <authorList>
            <person name="Weinstock G."/>
            <person name="Sodergren E."/>
            <person name="Clifton S."/>
            <person name="Fulton L."/>
            <person name="Fulton B."/>
            <person name="Courtney L."/>
            <person name="Fronick C."/>
            <person name="Harrison M."/>
            <person name="Strong C."/>
            <person name="Farmer C."/>
            <person name="Delahaunty K."/>
            <person name="Markovic C."/>
            <person name="Hall O."/>
            <person name="Minx P."/>
            <person name="Tomlinson C."/>
            <person name="Mitreva M."/>
            <person name="Hou S."/>
            <person name="Chen J."/>
            <person name="Wollam A."/>
            <person name="Pepin K.H."/>
            <person name="Johnson M."/>
            <person name="Bhonagiri V."/>
            <person name="Zhang X."/>
            <person name="Suruliraj S."/>
            <person name="Warren W."/>
            <person name="Chinwalla A."/>
            <person name="Mardis E.R."/>
            <person name="Wilson R.K."/>
        </authorList>
    </citation>
    <scope>NUCLEOTIDE SEQUENCE [LARGE SCALE GENOMIC DNA]</scope>
    <source>
        <strain evidence="1 2">ATCC 51873</strain>
    </source>
</reference>
<dbReference type="Pfam" id="PF09956">
    <property type="entry name" value="Phage_cement_2"/>
    <property type="match status" value="1"/>
</dbReference>
<dbReference type="PIRSF" id="PIRSF030771">
    <property type="entry name" value="UCP030771"/>
    <property type="match status" value="1"/>
</dbReference>
<accession>G9Y665</accession>
<sequence>MAKVARFHGYGSKTMAKNYYQDGTTMDWTNGTGKAVLSGQPVIVGSVVGVALGNIPVDGDGVLKMTGVFVLPKVADETWPLGAALYMTPEGLLTAKADDGANPAVAHARAGTAWITNDAGDEESRVRLGF</sequence>
<protein>
    <submittedName>
        <fullName evidence="1">Uncharacterized protein</fullName>
    </submittedName>
</protein>
<comment type="caution">
    <text evidence="1">The sequence shown here is derived from an EMBL/GenBank/DDBJ whole genome shotgun (WGS) entry which is preliminary data.</text>
</comment>
<evidence type="ECO:0000313" key="1">
    <source>
        <dbReference type="EMBL" id="EHM42988.1"/>
    </source>
</evidence>
<name>G9Y665_HAFAL</name>
<gene>
    <name evidence="1" type="ORF">HMPREF0454_02098</name>
</gene>